<evidence type="ECO:0008006" key="4">
    <source>
        <dbReference type="Google" id="ProtNLM"/>
    </source>
</evidence>
<accession>A0A194WUZ6</accession>
<proteinExistence type="predicted"/>
<feature type="compositionally biased region" description="Basic and acidic residues" evidence="1">
    <location>
        <begin position="40"/>
        <end position="61"/>
    </location>
</feature>
<dbReference type="EMBL" id="KQ947426">
    <property type="protein sequence ID" value="KUJ11793.1"/>
    <property type="molecule type" value="Genomic_DNA"/>
</dbReference>
<protein>
    <recommendedName>
        <fullName evidence="4">Heterokaryon incompatibility domain-containing protein</fullName>
    </recommendedName>
</protein>
<evidence type="ECO:0000313" key="2">
    <source>
        <dbReference type="EMBL" id="KUJ11793.1"/>
    </source>
</evidence>
<evidence type="ECO:0000256" key="1">
    <source>
        <dbReference type="SAM" id="MobiDB-lite"/>
    </source>
</evidence>
<dbReference type="OrthoDB" id="3553147at2759"/>
<gene>
    <name evidence="2" type="ORF">LY89DRAFT_722874</name>
</gene>
<feature type="region of interest" description="Disordered" evidence="1">
    <location>
        <begin position="40"/>
        <end position="67"/>
    </location>
</feature>
<keyword evidence="3" id="KW-1185">Reference proteome</keyword>
<reference evidence="2 3" key="1">
    <citation type="submission" date="2015-10" db="EMBL/GenBank/DDBJ databases">
        <title>Full genome of DAOMC 229536 Phialocephala scopiformis, a fungal endophyte of spruce producing the potent anti-insectan compound rugulosin.</title>
        <authorList>
            <consortium name="DOE Joint Genome Institute"/>
            <person name="Walker A.K."/>
            <person name="Frasz S.L."/>
            <person name="Seifert K.A."/>
            <person name="Miller J.D."/>
            <person name="Mondo S.J."/>
            <person name="Labutti K."/>
            <person name="Lipzen A."/>
            <person name="Dockter R."/>
            <person name="Kennedy M."/>
            <person name="Grigoriev I.V."/>
            <person name="Spatafora J.W."/>
        </authorList>
    </citation>
    <scope>NUCLEOTIDE SEQUENCE [LARGE SCALE GENOMIC DNA]</scope>
    <source>
        <strain evidence="2 3">CBS 120377</strain>
    </source>
</reference>
<dbReference type="PANTHER" id="PTHR24148">
    <property type="entry name" value="ANKYRIN REPEAT DOMAIN-CONTAINING PROTEIN 39 HOMOLOG-RELATED"/>
    <property type="match status" value="1"/>
</dbReference>
<name>A0A194WUZ6_MOLSC</name>
<dbReference type="RefSeq" id="XP_018066148.1">
    <property type="nucleotide sequence ID" value="XM_018218766.1"/>
</dbReference>
<dbReference type="Proteomes" id="UP000070700">
    <property type="component" value="Unassembled WGS sequence"/>
</dbReference>
<organism evidence="2 3">
    <name type="scientific">Mollisia scopiformis</name>
    <name type="common">Conifer needle endophyte fungus</name>
    <name type="synonym">Phialocephala scopiformis</name>
    <dbReference type="NCBI Taxonomy" id="149040"/>
    <lineage>
        <taxon>Eukaryota</taxon>
        <taxon>Fungi</taxon>
        <taxon>Dikarya</taxon>
        <taxon>Ascomycota</taxon>
        <taxon>Pezizomycotina</taxon>
        <taxon>Leotiomycetes</taxon>
        <taxon>Helotiales</taxon>
        <taxon>Mollisiaceae</taxon>
        <taxon>Mollisia</taxon>
    </lineage>
</organism>
<dbReference type="GeneID" id="28828492"/>
<dbReference type="KEGG" id="psco:LY89DRAFT_722874"/>
<dbReference type="InterPro" id="IPR052895">
    <property type="entry name" value="HetReg/Transcr_Mod"/>
</dbReference>
<dbReference type="AlphaFoldDB" id="A0A194WUZ6"/>
<sequence>MPLNGHSRHPVTTSKEHDRPSKRACWRYFGTGRFQVHGISDHVMDREERGRPPRGKTERTDCGPLGPEQEDTLQEIAVASIDTTIVCSGIHSISWKIFRDAAFLLRHCRVLTRELDLWRIFCLYNVTSQASVQTYSAHLVDCIHATYARYATEPRDRIFGLFGILDIKVRLELQELNYSTPLGRIFQKVTEMMIKEHPSLAYLHYSSFMISSIDETDIPSWVLWMDNNPLQVLPEPLREFQLNETGGVIITNSTMKVSGFVLDFVLHATDNFSVEKFGRQVLKCYENLIEISAIIKDRDSPLDVLWQAFALDEEAPTVDRHIAFAAWLAGLKTKRGDRTTDEIQAMLNDDPSIRNRLEDSMIGEFVDQASSYHEDLCKAYVDNAGEGRLFDSKKCQGRNFFITHRGYCGVGPAGDSRPDNDTPAVQVGDLITILSTATAPVTLRRIDDDYFRLVGLAHVPHIIEGSEFQKGMSEDLQEFWIR</sequence>
<evidence type="ECO:0000313" key="3">
    <source>
        <dbReference type="Proteomes" id="UP000070700"/>
    </source>
</evidence>
<dbReference type="PANTHER" id="PTHR24148:SF64">
    <property type="entry name" value="HETEROKARYON INCOMPATIBILITY DOMAIN-CONTAINING PROTEIN"/>
    <property type="match status" value="1"/>
</dbReference>
<dbReference type="InParanoid" id="A0A194WUZ6"/>